<sequence length="266" mass="29462">MIGILAGMGPKSTGPFIDQVVEQCQKIYGAKHDIDFPHMMIYSCPTPFYMDRPIDHAAMERAIIKGAQKLENTGVDFIAIPCNTAHLYFNQLKSSVSVPLLNMVDETIKEIPRSSGRAALLATSATVQSGIYQEAFLQSGIDYIHKESWQADVNQIISKIKTGQIDASIQMWDKVCSELAETVDTVIIACTDLNVVSTKIWDQICFVDSSACLARAVVNKYLSLPALVRTGATTKSESSIMETRFFDDPPIWLIYLRRLASDCKSP</sequence>
<evidence type="ECO:0000256" key="1">
    <source>
        <dbReference type="ARBA" id="ARBA00007847"/>
    </source>
</evidence>
<dbReference type="InterPro" id="IPR004380">
    <property type="entry name" value="Asp_race"/>
</dbReference>
<keyword evidence="2 3" id="KW-0413">Isomerase</keyword>
<dbReference type="Pfam" id="PF01177">
    <property type="entry name" value="Asp_Glu_race"/>
    <property type="match status" value="1"/>
</dbReference>
<gene>
    <name evidence="3" type="ORF">H1191_13690</name>
</gene>
<dbReference type="Gene3D" id="3.40.50.1860">
    <property type="match status" value="2"/>
</dbReference>
<dbReference type="InterPro" id="IPR015942">
    <property type="entry name" value="Asp/Glu/hydantoin_racemase"/>
</dbReference>
<dbReference type="InterPro" id="IPR018187">
    <property type="entry name" value="Asp/Glu_racemase_AS_1"/>
</dbReference>
<dbReference type="Proteomes" id="UP000535491">
    <property type="component" value="Unassembled WGS sequence"/>
</dbReference>
<dbReference type="EMBL" id="JACEIQ010000014">
    <property type="protein sequence ID" value="MBA4495358.1"/>
    <property type="molecule type" value="Genomic_DNA"/>
</dbReference>
<comment type="similarity">
    <text evidence="1">Belongs to the aspartate/glutamate racemases family.</text>
</comment>
<name>A0A7W1WSV5_9BACL</name>
<dbReference type="AlphaFoldDB" id="A0A7W1WSV5"/>
<evidence type="ECO:0000256" key="2">
    <source>
        <dbReference type="ARBA" id="ARBA00023235"/>
    </source>
</evidence>
<dbReference type="InterPro" id="IPR001920">
    <property type="entry name" value="Asp/Glu_race"/>
</dbReference>
<reference evidence="3 4" key="1">
    <citation type="submission" date="2020-07" db="EMBL/GenBank/DDBJ databases">
        <authorList>
            <person name="Feng H."/>
        </authorList>
    </citation>
    <scope>NUCLEOTIDE SEQUENCE [LARGE SCALE GENOMIC DNA]</scope>
    <source>
        <strain evidence="4">s-10</strain>
    </source>
</reference>
<dbReference type="EC" id="5.1.1.-" evidence="3"/>
<protein>
    <submittedName>
        <fullName evidence="3">Amino acid racemase</fullName>
        <ecNumber evidence="3">5.1.1.-</ecNumber>
    </submittedName>
</protein>
<dbReference type="PROSITE" id="PS00923">
    <property type="entry name" value="ASP_GLU_RACEMASE_1"/>
    <property type="match status" value="1"/>
</dbReference>
<evidence type="ECO:0000313" key="3">
    <source>
        <dbReference type="EMBL" id="MBA4495358.1"/>
    </source>
</evidence>
<dbReference type="SUPFAM" id="SSF53681">
    <property type="entry name" value="Aspartate/glutamate racemase"/>
    <property type="match status" value="2"/>
</dbReference>
<dbReference type="PANTHER" id="PTHR21198">
    <property type="entry name" value="GLUTAMATE RACEMASE"/>
    <property type="match status" value="1"/>
</dbReference>
<comment type="caution">
    <text evidence="3">The sequence shown here is derived from an EMBL/GenBank/DDBJ whole genome shotgun (WGS) entry which is preliminary data.</text>
</comment>
<proteinExistence type="inferred from homology"/>
<dbReference type="PANTHER" id="PTHR21198:SF7">
    <property type="entry name" value="ASPARTATE-GLUTAMATE RACEMASE FAMILY"/>
    <property type="match status" value="1"/>
</dbReference>
<dbReference type="NCBIfam" id="TIGR00035">
    <property type="entry name" value="asp_race"/>
    <property type="match status" value="1"/>
</dbReference>
<evidence type="ECO:0000313" key="4">
    <source>
        <dbReference type="Proteomes" id="UP000535491"/>
    </source>
</evidence>
<accession>A0A7W1WSV5</accession>
<organism evidence="3 4">
    <name type="scientific">Paenactinomyces guangxiensis</name>
    <dbReference type="NCBI Taxonomy" id="1490290"/>
    <lineage>
        <taxon>Bacteria</taxon>
        <taxon>Bacillati</taxon>
        <taxon>Bacillota</taxon>
        <taxon>Bacilli</taxon>
        <taxon>Bacillales</taxon>
        <taxon>Thermoactinomycetaceae</taxon>
        <taxon>Paenactinomyces</taxon>
    </lineage>
</organism>
<dbReference type="GO" id="GO:0047661">
    <property type="term" value="F:amino-acid racemase activity"/>
    <property type="evidence" value="ECO:0007669"/>
    <property type="project" value="InterPro"/>
</dbReference>
<keyword evidence="4" id="KW-1185">Reference proteome</keyword>